<protein>
    <submittedName>
        <fullName evidence="8">Lysophospholipid acyltransferase family protein</fullName>
    </submittedName>
</protein>
<keyword evidence="7" id="KW-0812">Transmembrane</keyword>
<keyword evidence="2" id="KW-1003">Cell membrane</keyword>
<keyword evidence="5 7" id="KW-0472">Membrane</keyword>
<evidence type="ECO:0000256" key="7">
    <source>
        <dbReference type="SAM" id="Phobius"/>
    </source>
</evidence>
<accession>A0ABW3Y5L3</accession>
<sequence length="293" mass="35296">MLELLVYILVYPIAKLISFLPFPILYFISDLIYYLIYYVIGYRKKLVLENMQKVFPEKSLEELKILRKQFYHHFVDIFMEMIKTSSISKKEIHERMHLTNPELFSGLSKDHPGVIVMTSHHANYEWLIGLNVLLDNDAYAVYKKIKNKYLNNFIIKSRAKFNCILITTKETRELMHKNYKQGKHGTYALISDQSPKKRSIRYYTSFFGHEVPVYTSAEQIAKEYNYPVTFFDTKKIGRGKYETTYEVLTYTPRDFKDYEITDLFIKRVEKQIREQPAYYFWTHDRFKHEKFSY</sequence>
<evidence type="ECO:0000256" key="5">
    <source>
        <dbReference type="ARBA" id="ARBA00023136"/>
    </source>
</evidence>
<name>A0ABW3Y5L3_9FLAO</name>
<dbReference type="InterPro" id="IPR004960">
    <property type="entry name" value="LipA_acyltrans"/>
</dbReference>
<keyword evidence="3" id="KW-0997">Cell inner membrane</keyword>
<proteinExistence type="predicted"/>
<dbReference type="PANTHER" id="PTHR30606:SF10">
    <property type="entry name" value="PHOSPHATIDYLINOSITOL MANNOSIDE ACYLTRANSFERASE"/>
    <property type="match status" value="1"/>
</dbReference>
<dbReference type="CDD" id="cd07984">
    <property type="entry name" value="LPLAT_LABLAT-like"/>
    <property type="match status" value="1"/>
</dbReference>
<dbReference type="RefSeq" id="WP_377179227.1">
    <property type="nucleotide sequence ID" value="NZ_JBHTMY010000003.1"/>
</dbReference>
<dbReference type="Proteomes" id="UP001597201">
    <property type="component" value="Unassembled WGS sequence"/>
</dbReference>
<keyword evidence="4" id="KW-0808">Transferase</keyword>
<comment type="subcellular location">
    <subcellularLocation>
        <location evidence="1">Cell inner membrane</location>
    </subcellularLocation>
</comment>
<reference evidence="9" key="1">
    <citation type="journal article" date="2019" name="Int. J. Syst. Evol. Microbiol.">
        <title>The Global Catalogue of Microorganisms (GCM) 10K type strain sequencing project: providing services to taxonomists for standard genome sequencing and annotation.</title>
        <authorList>
            <consortium name="The Broad Institute Genomics Platform"/>
            <consortium name="The Broad Institute Genome Sequencing Center for Infectious Disease"/>
            <person name="Wu L."/>
            <person name="Ma J."/>
        </authorList>
    </citation>
    <scope>NUCLEOTIDE SEQUENCE [LARGE SCALE GENOMIC DNA]</scope>
    <source>
        <strain evidence="9">CCUG 61485</strain>
    </source>
</reference>
<dbReference type="PANTHER" id="PTHR30606">
    <property type="entry name" value="LIPID A BIOSYNTHESIS LAUROYL ACYLTRANSFERASE"/>
    <property type="match status" value="1"/>
</dbReference>
<gene>
    <name evidence="8" type="ORF">ACFQ39_11995</name>
</gene>
<dbReference type="GO" id="GO:0016746">
    <property type="term" value="F:acyltransferase activity"/>
    <property type="evidence" value="ECO:0007669"/>
    <property type="project" value="UniProtKB-KW"/>
</dbReference>
<evidence type="ECO:0000256" key="2">
    <source>
        <dbReference type="ARBA" id="ARBA00022475"/>
    </source>
</evidence>
<comment type="caution">
    <text evidence="8">The sequence shown here is derived from an EMBL/GenBank/DDBJ whole genome shotgun (WGS) entry which is preliminary data.</text>
</comment>
<evidence type="ECO:0000256" key="3">
    <source>
        <dbReference type="ARBA" id="ARBA00022519"/>
    </source>
</evidence>
<feature type="transmembrane region" description="Helical" evidence="7">
    <location>
        <begin position="20"/>
        <end position="40"/>
    </location>
</feature>
<evidence type="ECO:0000256" key="4">
    <source>
        <dbReference type="ARBA" id="ARBA00022679"/>
    </source>
</evidence>
<keyword evidence="7" id="KW-1133">Transmembrane helix</keyword>
<dbReference type="EMBL" id="JBHTMY010000003">
    <property type="protein sequence ID" value="MFD1316342.1"/>
    <property type="molecule type" value="Genomic_DNA"/>
</dbReference>
<keyword evidence="6 8" id="KW-0012">Acyltransferase</keyword>
<keyword evidence="9" id="KW-1185">Reference proteome</keyword>
<evidence type="ECO:0000313" key="8">
    <source>
        <dbReference type="EMBL" id="MFD1316342.1"/>
    </source>
</evidence>
<evidence type="ECO:0000256" key="6">
    <source>
        <dbReference type="ARBA" id="ARBA00023315"/>
    </source>
</evidence>
<dbReference type="Pfam" id="PF03279">
    <property type="entry name" value="Lip_A_acyltrans"/>
    <property type="match status" value="1"/>
</dbReference>
<evidence type="ECO:0000256" key="1">
    <source>
        <dbReference type="ARBA" id="ARBA00004533"/>
    </source>
</evidence>
<evidence type="ECO:0000313" key="9">
    <source>
        <dbReference type="Proteomes" id="UP001597201"/>
    </source>
</evidence>
<organism evidence="8 9">
    <name type="scientific">Namhaeicola litoreus</name>
    <dbReference type="NCBI Taxonomy" id="1052145"/>
    <lineage>
        <taxon>Bacteria</taxon>
        <taxon>Pseudomonadati</taxon>
        <taxon>Bacteroidota</taxon>
        <taxon>Flavobacteriia</taxon>
        <taxon>Flavobacteriales</taxon>
        <taxon>Flavobacteriaceae</taxon>
        <taxon>Namhaeicola</taxon>
    </lineage>
</organism>